<feature type="coiled-coil region" evidence="1">
    <location>
        <begin position="97"/>
        <end position="131"/>
    </location>
</feature>
<dbReference type="GO" id="GO:0000776">
    <property type="term" value="C:kinetochore"/>
    <property type="evidence" value="ECO:0007669"/>
    <property type="project" value="InterPro"/>
</dbReference>
<dbReference type="Pfam" id="PF09447">
    <property type="entry name" value="Cnl2_NKP2"/>
    <property type="match status" value="1"/>
</dbReference>
<protein>
    <submittedName>
        <fullName evidence="2">Uncharacterized protein</fullName>
    </submittedName>
</protein>
<evidence type="ECO:0000256" key="1">
    <source>
        <dbReference type="SAM" id="Coils"/>
    </source>
</evidence>
<dbReference type="GeneID" id="25565125"/>
<dbReference type="EMBL" id="GL349459">
    <property type="protein sequence ID" value="KNC50037.1"/>
    <property type="molecule type" value="Genomic_DNA"/>
</dbReference>
<dbReference type="AlphaFoldDB" id="A0A0L0DCH4"/>
<reference evidence="2 3" key="1">
    <citation type="submission" date="2010-05" db="EMBL/GenBank/DDBJ databases">
        <title>The Genome Sequence of Thecamonas trahens ATCC 50062.</title>
        <authorList>
            <consortium name="The Broad Institute Genome Sequencing Platform"/>
            <person name="Russ C."/>
            <person name="Cuomo C."/>
            <person name="Shea T."/>
            <person name="Young S.K."/>
            <person name="Zeng Q."/>
            <person name="Koehrsen M."/>
            <person name="Haas B."/>
            <person name="Borodovsky M."/>
            <person name="Guigo R."/>
            <person name="Alvarado L."/>
            <person name="Berlin A."/>
            <person name="Bochicchio J."/>
            <person name="Borenstein D."/>
            <person name="Chapman S."/>
            <person name="Chen Z."/>
            <person name="Freedman E."/>
            <person name="Gellesch M."/>
            <person name="Goldberg J."/>
            <person name="Griggs A."/>
            <person name="Gujja S."/>
            <person name="Heilman E."/>
            <person name="Heiman D."/>
            <person name="Hepburn T."/>
            <person name="Howarth C."/>
            <person name="Jen D."/>
            <person name="Larson L."/>
            <person name="Mehta T."/>
            <person name="Park D."/>
            <person name="Pearson M."/>
            <person name="Roberts A."/>
            <person name="Saif S."/>
            <person name="Shenoy N."/>
            <person name="Sisk P."/>
            <person name="Stolte C."/>
            <person name="Sykes S."/>
            <person name="Thomson T."/>
            <person name="Walk T."/>
            <person name="White J."/>
            <person name="Yandava C."/>
            <person name="Burger G."/>
            <person name="Gray M.W."/>
            <person name="Holland P.W.H."/>
            <person name="King N."/>
            <person name="Lang F.B.F."/>
            <person name="Roger A.J."/>
            <person name="Ruiz-Trillo I."/>
            <person name="Lander E."/>
            <person name="Nusbaum C."/>
        </authorList>
    </citation>
    <scope>NUCLEOTIDE SEQUENCE [LARGE SCALE GENOMIC DNA]</scope>
    <source>
        <strain evidence="2 3">ATCC 50062</strain>
    </source>
</reference>
<keyword evidence="1" id="KW-0175">Coiled coil</keyword>
<name>A0A0L0DCH4_THETB</name>
<dbReference type="InterPro" id="IPR018565">
    <property type="entry name" value="Nkp2/Cnl2"/>
</dbReference>
<keyword evidence="3" id="KW-1185">Reference proteome</keyword>
<proteinExistence type="predicted"/>
<evidence type="ECO:0000313" key="2">
    <source>
        <dbReference type="EMBL" id="KNC50037.1"/>
    </source>
</evidence>
<sequence>MDVSSDLFLNLRKKVYDHLLGPRLYDSFSLDQFRKCFPRTHRDKSDVVLLHEMFVVHRQQVRARVDNLIKRRFAQLERAARAVDVVDVEGLALPDALAFLSDRQAALQDEMRELEREVAAARNKIARCESALSGMGLGAGADAAAVNVPHLDELLALLTPPEASASPAPPSSAS</sequence>
<evidence type="ECO:0000313" key="3">
    <source>
        <dbReference type="Proteomes" id="UP000054408"/>
    </source>
</evidence>
<dbReference type="Proteomes" id="UP000054408">
    <property type="component" value="Unassembled WGS sequence"/>
</dbReference>
<gene>
    <name evidence="2" type="ORF">AMSG_05798</name>
</gene>
<organism evidence="2 3">
    <name type="scientific">Thecamonas trahens ATCC 50062</name>
    <dbReference type="NCBI Taxonomy" id="461836"/>
    <lineage>
        <taxon>Eukaryota</taxon>
        <taxon>Apusozoa</taxon>
        <taxon>Apusomonadida</taxon>
        <taxon>Apusomonadidae</taxon>
        <taxon>Thecamonas</taxon>
    </lineage>
</organism>
<dbReference type="RefSeq" id="XP_013757203.1">
    <property type="nucleotide sequence ID" value="XM_013901749.1"/>
</dbReference>
<accession>A0A0L0DCH4</accession>